<dbReference type="PANTHER" id="PTHR22601">
    <property type="entry name" value="ISP4 LIKE PROTEIN"/>
    <property type="match status" value="1"/>
</dbReference>
<protein>
    <submittedName>
        <fullName evidence="11">OPT superfamily oligopeptide transporter</fullName>
    </submittedName>
</protein>
<keyword evidence="6" id="KW-0653">Protein transport</keyword>
<evidence type="ECO:0000256" key="4">
    <source>
        <dbReference type="ARBA" id="ARBA00022692"/>
    </source>
</evidence>
<evidence type="ECO:0000256" key="1">
    <source>
        <dbReference type="ARBA" id="ARBA00004141"/>
    </source>
</evidence>
<dbReference type="InterPro" id="IPR004648">
    <property type="entry name" value="Oligpept_transpt"/>
</dbReference>
<evidence type="ECO:0000256" key="5">
    <source>
        <dbReference type="ARBA" id="ARBA00022856"/>
    </source>
</evidence>
<feature type="compositionally biased region" description="Basic and acidic residues" evidence="9">
    <location>
        <begin position="1"/>
        <end position="24"/>
    </location>
</feature>
<gene>
    <name evidence="11" type="ORF">SEPMUDRAFT_151706</name>
</gene>
<evidence type="ECO:0000256" key="3">
    <source>
        <dbReference type="ARBA" id="ARBA00022448"/>
    </source>
</evidence>
<feature type="transmembrane region" description="Helical" evidence="10">
    <location>
        <begin position="312"/>
        <end position="333"/>
    </location>
</feature>
<dbReference type="OMA" id="GPFINYG"/>
<evidence type="ECO:0000313" key="11">
    <source>
        <dbReference type="EMBL" id="EMF08764.1"/>
    </source>
</evidence>
<feature type="transmembrane region" description="Helical" evidence="10">
    <location>
        <begin position="600"/>
        <end position="617"/>
    </location>
</feature>
<dbReference type="AlphaFoldDB" id="M3ATC2"/>
<feature type="transmembrane region" description="Helical" evidence="10">
    <location>
        <begin position="386"/>
        <end position="410"/>
    </location>
</feature>
<name>M3ATC2_SPHMS</name>
<feature type="transmembrane region" description="Helical" evidence="10">
    <location>
        <begin position="475"/>
        <end position="498"/>
    </location>
</feature>
<dbReference type="NCBIfam" id="TIGR00728">
    <property type="entry name" value="OPT_sfam"/>
    <property type="match status" value="1"/>
</dbReference>
<dbReference type="GO" id="GO:0015031">
    <property type="term" value="P:protein transport"/>
    <property type="evidence" value="ECO:0007669"/>
    <property type="project" value="UniProtKB-KW"/>
</dbReference>
<dbReference type="Pfam" id="PF03169">
    <property type="entry name" value="OPT"/>
    <property type="match status" value="1"/>
</dbReference>
<feature type="transmembrane region" description="Helical" evidence="10">
    <location>
        <begin position="558"/>
        <end position="580"/>
    </location>
</feature>
<dbReference type="Proteomes" id="UP000016931">
    <property type="component" value="Unassembled WGS sequence"/>
</dbReference>
<comment type="subcellular location">
    <subcellularLocation>
        <location evidence="1">Membrane</location>
        <topology evidence="1">Multi-pass membrane protein</topology>
    </subcellularLocation>
</comment>
<evidence type="ECO:0000256" key="7">
    <source>
        <dbReference type="ARBA" id="ARBA00022989"/>
    </source>
</evidence>
<dbReference type="GeneID" id="27904128"/>
<sequence length="767" mass="86850">MASIDEKSGVVEARELSDEKKESTDSGSSELFDEPYVPDDSDEFIDPRLKDYPIPLVAKTVDLHNDPTEPILTFRFWFLSTFWVIIGCAISTFYFFKPYDMALSSYTIQLLAWGMGDAMARWLPKRTYTTFGYQWSLNPGPWNAKEHALIVVAYWGSCYTAYGLGPLSALQIYYGHKISTGWSIIFLLSTQLIGYGFAGLFRDILVRPPRLYYPGVLPNVALFNAMHRNPTVTKKSIKFFVWIATAAFVYHWLPELMWPVLASLPIICYMGHGNPIAYVLGSGNKGFGFLTLSLDWNYLNTSALGGPMYTPLWSYMTQSAGVIFVCWLLYPILYYTKTLDAQTFAAMSSDTFDKNGSTYNISRVMTPQYTLDQAGMDAYSRPYWGVSYVFSFFWGFASSTGAMLYAALWYGSYVWAAAKKPFQKGDTREDYNDPYVKLMSFDPRVPHWWYGVMLAICVALSLGTIYGAGLQLSWWGFLLMALIAWIFTFPNGILWGVANQQIGMSYLSEVIAGSLFPGQPISVLTSMTYARQILEQNLNLISDYKFGFYMKIPEKEMFIGQVWGTVLGPFVNVVLMQVVIDKIGIPTLKGDIPSVNWLAVTSRSFYSISVLWGVIGPKVFFGSGSPYHFVYYGFILGPAVVLIVWLIQKWKPNWNSEIYCNPSLFFYGACRFPNSPMTNFFPGFLVSLTFMGALYRWRPAWWRKYNYLLGTGLDCGTQVMQTVLIFVVNLPGLSFPTWWGNNPNVVDLCFPPNSKLPPAMQIIPDSS</sequence>
<keyword evidence="4 10" id="KW-0812">Transmembrane</keyword>
<dbReference type="InterPro" id="IPR004813">
    <property type="entry name" value="OPT"/>
</dbReference>
<organism evidence="11 12">
    <name type="scientific">Sphaerulina musiva (strain SO2202)</name>
    <name type="common">Poplar stem canker fungus</name>
    <name type="synonym">Septoria musiva</name>
    <dbReference type="NCBI Taxonomy" id="692275"/>
    <lineage>
        <taxon>Eukaryota</taxon>
        <taxon>Fungi</taxon>
        <taxon>Dikarya</taxon>
        <taxon>Ascomycota</taxon>
        <taxon>Pezizomycotina</taxon>
        <taxon>Dothideomycetes</taxon>
        <taxon>Dothideomycetidae</taxon>
        <taxon>Mycosphaerellales</taxon>
        <taxon>Mycosphaerellaceae</taxon>
        <taxon>Sphaerulina</taxon>
    </lineage>
</organism>
<dbReference type="GO" id="GO:0035673">
    <property type="term" value="F:oligopeptide transmembrane transporter activity"/>
    <property type="evidence" value="ECO:0007669"/>
    <property type="project" value="InterPro"/>
</dbReference>
<dbReference type="OrthoDB" id="9986677at2759"/>
<feature type="transmembrane region" description="Helical" evidence="10">
    <location>
        <begin position="180"/>
        <end position="201"/>
    </location>
</feature>
<keyword evidence="8 10" id="KW-0472">Membrane</keyword>
<accession>M3ATC2</accession>
<feature type="transmembrane region" description="Helical" evidence="10">
    <location>
        <begin position="448"/>
        <end position="468"/>
    </location>
</feature>
<feature type="region of interest" description="Disordered" evidence="9">
    <location>
        <begin position="1"/>
        <end position="38"/>
    </location>
</feature>
<keyword evidence="5" id="KW-0571">Peptide transport</keyword>
<feature type="transmembrane region" description="Helical" evidence="10">
    <location>
        <begin position="148"/>
        <end position="174"/>
    </location>
</feature>
<feature type="transmembrane region" description="Helical" evidence="10">
    <location>
        <begin position="236"/>
        <end position="253"/>
    </location>
</feature>
<dbReference type="GO" id="GO:0016020">
    <property type="term" value="C:membrane"/>
    <property type="evidence" value="ECO:0007669"/>
    <property type="project" value="UniProtKB-SubCell"/>
</dbReference>
<evidence type="ECO:0000256" key="10">
    <source>
        <dbReference type="SAM" id="Phobius"/>
    </source>
</evidence>
<feature type="transmembrane region" description="Helical" evidence="10">
    <location>
        <begin position="629"/>
        <end position="647"/>
    </location>
</feature>
<evidence type="ECO:0000313" key="12">
    <source>
        <dbReference type="Proteomes" id="UP000016931"/>
    </source>
</evidence>
<feature type="transmembrane region" description="Helical" evidence="10">
    <location>
        <begin position="510"/>
        <end position="530"/>
    </location>
</feature>
<evidence type="ECO:0000256" key="9">
    <source>
        <dbReference type="SAM" id="MobiDB-lite"/>
    </source>
</evidence>
<feature type="transmembrane region" description="Helical" evidence="10">
    <location>
        <begin position="76"/>
        <end position="96"/>
    </location>
</feature>
<keyword evidence="12" id="KW-1185">Reference proteome</keyword>
<reference evidence="11 12" key="1">
    <citation type="journal article" date="2012" name="PLoS Pathog.">
        <title>Diverse lifestyles and strategies of plant pathogenesis encoded in the genomes of eighteen Dothideomycetes fungi.</title>
        <authorList>
            <person name="Ohm R.A."/>
            <person name="Feau N."/>
            <person name="Henrissat B."/>
            <person name="Schoch C.L."/>
            <person name="Horwitz B.A."/>
            <person name="Barry K.W."/>
            <person name="Condon B.J."/>
            <person name="Copeland A.C."/>
            <person name="Dhillon B."/>
            <person name="Glaser F."/>
            <person name="Hesse C.N."/>
            <person name="Kosti I."/>
            <person name="LaButti K."/>
            <person name="Lindquist E.A."/>
            <person name="Lucas S."/>
            <person name="Salamov A.A."/>
            <person name="Bradshaw R.E."/>
            <person name="Ciuffetti L."/>
            <person name="Hamelin R.C."/>
            <person name="Kema G.H.J."/>
            <person name="Lawrence C."/>
            <person name="Scott J.A."/>
            <person name="Spatafora J.W."/>
            <person name="Turgeon B.G."/>
            <person name="de Wit P.J.G.M."/>
            <person name="Zhong S."/>
            <person name="Goodwin S.B."/>
            <person name="Grigoriev I.V."/>
        </authorList>
    </citation>
    <scope>NUCLEOTIDE SEQUENCE [LARGE SCALE GENOMIC DNA]</scope>
    <source>
        <strain evidence="11 12">SO2202</strain>
    </source>
</reference>
<proteinExistence type="inferred from homology"/>
<evidence type="ECO:0000256" key="8">
    <source>
        <dbReference type="ARBA" id="ARBA00023136"/>
    </source>
</evidence>
<keyword evidence="3" id="KW-0813">Transport</keyword>
<evidence type="ECO:0000256" key="6">
    <source>
        <dbReference type="ARBA" id="ARBA00022927"/>
    </source>
</evidence>
<evidence type="ECO:0000256" key="2">
    <source>
        <dbReference type="ARBA" id="ARBA00008807"/>
    </source>
</evidence>
<dbReference type="RefSeq" id="XP_016756885.1">
    <property type="nucleotide sequence ID" value="XM_016906991.1"/>
</dbReference>
<keyword evidence="7 10" id="KW-1133">Transmembrane helix</keyword>
<feature type="transmembrane region" description="Helical" evidence="10">
    <location>
        <begin position="680"/>
        <end position="697"/>
    </location>
</feature>
<dbReference type="HOGENOM" id="CLU_004965_1_1_1"/>
<dbReference type="EMBL" id="KB456270">
    <property type="protein sequence ID" value="EMF08764.1"/>
    <property type="molecule type" value="Genomic_DNA"/>
</dbReference>
<comment type="similarity">
    <text evidence="2">Belongs to the oligopeptide OPT transporter family.</text>
</comment>
<dbReference type="eggNOG" id="KOG2262">
    <property type="taxonomic scope" value="Eukaryota"/>
</dbReference>